<name>A0A834ZB66_TETSI</name>
<dbReference type="InterPro" id="IPR036967">
    <property type="entry name" value="Ribosomal_uS11_sf"/>
</dbReference>
<dbReference type="GO" id="GO:0006412">
    <property type="term" value="P:translation"/>
    <property type="evidence" value="ECO:0007669"/>
    <property type="project" value="InterPro"/>
</dbReference>
<dbReference type="InterPro" id="IPR001971">
    <property type="entry name" value="Ribosomal_uS11"/>
</dbReference>
<accession>A0A834ZB66</accession>
<dbReference type="GO" id="GO:0005840">
    <property type="term" value="C:ribosome"/>
    <property type="evidence" value="ECO:0007669"/>
    <property type="project" value="UniProtKB-KW"/>
</dbReference>
<evidence type="ECO:0000256" key="2">
    <source>
        <dbReference type="ARBA" id="ARBA00022980"/>
    </source>
</evidence>
<dbReference type="GO" id="GO:1990904">
    <property type="term" value="C:ribonucleoprotein complex"/>
    <property type="evidence" value="ECO:0007669"/>
    <property type="project" value="UniProtKB-KW"/>
</dbReference>
<evidence type="ECO:0000256" key="3">
    <source>
        <dbReference type="ARBA" id="ARBA00023274"/>
    </source>
</evidence>
<dbReference type="Proteomes" id="UP000655225">
    <property type="component" value="Unassembled WGS sequence"/>
</dbReference>
<comment type="similarity">
    <text evidence="1">Belongs to the universal ribosomal protein uS11 family.</text>
</comment>
<keyword evidence="5" id="KW-1185">Reference proteome</keyword>
<keyword evidence="3" id="KW-0687">Ribonucleoprotein</keyword>
<evidence type="ECO:0000256" key="1">
    <source>
        <dbReference type="ARBA" id="ARBA00006194"/>
    </source>
</evidence>
<dbReference type="AlphaFoldDB" id="A0A834ZB66"/>
<dbReference type="Pfam" id="PF00411">
    <property type="entry name" value="Ribosomal_S11"/>
    <property type="match status" value="1"/>
</dbReference>
<keyword evidence="2" id="KW-0689">Ribosomal protein</keyword>
<gene>
    <name evidence="4" type="ORF">HHK36_010824</name>
</gene>
<evidence type="ECO:0000313" key="5">
    <source>
        <dbReference type="Proteomes" id="UP000655225"/>
    </source>
</evidence>
<evidence type="ECO:0000313" key="4">
    <source>
        <dbReference type="EMBL" id="KAF8402735.1"/>
    </source>
</evidence>
<dbReference type="EMBL" id="JABCRI010000007">
    <property type="protein sequence ID" value="KAF8402735.1"/>
    <property type="molecule type" value="Genomic_DNA"/>
</dbReference>
<sequence length="200" mass="22146">MVWQVEMGLRKAPTRTPACWARQVAQFCMQEFQLNLVAPVPPPYQKGFNLSKFCVAAGCVSSSSQDVPIGYASFCAYGVSSLVAEILAIRLEIWMAGQWKTKSVSILSDAKVVVDALSQPAVVFPALHNQIKGQSRNLALLLFTLNYVLLENKTKTPGPVSQSALRHLAQSRMRIDCIEIVTLIPTDNTRRKGDRRGRKL</sequence>
<proteinExistence type="inferred from homology"/>
<organism evidence="4 5">
    <name type="scientific">Tetracentron sinense</name>
    <name type="common">Spur-leaf</name>
    <dbReference type="NCBI Taxonomy" id="13715"/>
    <lineage>
        <taxon>Eukaryota</taxon>
        <taxon>Viridiplantae</taxon>
        <taxon>Streptophyta</taxon>
        <taxon>Embryophyta</taxon>
        <taxon>Tracheophyta</taxon>
        <taxon>Spermatophyta</taxon>
        <taxon>Magnoliopsida</taxon>
        <taxon>Trochodendrales</taxon>
        <taxon>Trochodendraceae</taxon>
        <taxon>Tetracentron</taxon>
    </lineage>
</organism>
<protein>
    <submittedName>
        <fullName evidence="4">Uncharacterized protein</fullName>
    </submittedName>
</protein>
<comment type="caution">
    <text evidence="4">The sequence shown here is derived from an EMBL/GenBank/DDBJ whole genome shotgun (WGS) entry which is preliminary data.</text>
</comment>
<dbReference type="GO" id="GO:0003735">
    <property type="term" value="F:structural constituent of ribosome"/>
    <property type="evidence" value="ECO:0007669"/>
    <property type="project" value="InterPro"/>
</dbReference>
<reference evidence="4 5" key="1">
    <citation type="submission" date="2020-04" db="EMBL/GenBank/DDBJ databases">
        <title>Plant Genome Project.</title>
        <authorList>
            <person name="Zhang R.-G."/>
        </authorList>
    </citation>
    <scope>NUCLEOTIDE SEQUENCE [LARGE SCALE GENOMIC DNA]</scope>
    <source>
        <strain evidence="4">YNK0</strain>
        <tissue evidence="4">Leaf</tissue>
    </source>
</reference>
<dbReference type="Gene3D" id="3.30.420.80">
    <property type="entry name" value="Ribosomal protein S11"/>
    <property type="match status" value="1"/>
</dbReference>
<dbReference type="SUPFAM" id="SSF53137">
    <property type="entry name" value="Translational machinery components"/>
    <property type="match status" value="1"/>
</dbReference>